<sequence length="371" mass="39854">MFQILRFTILIVLSLTLTACNLPRGAALQSEIIKTSKSEEPQVAVYPITKDLLPRYAKWPSTGDVKHYSWIGKRRGPIGRVILPGDSVSIAVWDSSENSLLTAREQKVAQLQVSRVSTNGSIFLPYVGSINVGGMTEHNARQKIQDAFTSVSPSAQVQLSAAVGKRHSVDVVSGVNNPGSYPIEERDMTVLSALTLGGGAKESFENPQIRLLRRNDIYAISLGKLLRSPQLDTTLVSGDKIVVAEDERYFLALGATGKEEIITFPSDTVTAIDAVTLMGGLSDSRANIQGILILREYSARALRSDGVSGPANQRVVFTMDLSTADGLFSAGKFHINPKDVVYATESPVSNVRTVFGLIGSAFGVVATASSN</sequence>
<organism evidence="4 5">
    <name type="scientific">Sulfitobacter noctilucicola</name>
    <dbReference type="NCBI Taxonomy" id="1342301"/>
    <lineage>
        <taxon>Bacteria</taxon>
        <taxon>Pseudomonadati</taxon>
        <taxon>Pseudomonadota</taxon>
        <taxon>Alphaproteobacteria</taxon>
        <taxon>Rhodobacterales</taxon>
        <taxon>Roseobacteraceae</taxon>
        <taxon>Sulfitobacter</taxon>
    </lineage>
</organism>
<dbReference type="OrthoDB" id="7198507at2"/>
<proteinExistence type="predicted"/>
<dbReference type="Proteomes" id="UP000565745">
    <property type="component" value="Unassembled WGS sequence"/>
</dbReference>
<gene>
    <name evidence="4" type="ORF">GGR93_000504</name>
</gene>
<dbReference type="PANTHER" id="PTHR33619:SF3">
    <property type="entry name" value="POLYSACCHARIDE EXPORT PROTEIN GFCE-RELATED"/>
    <property type="match status" value="1"/>
</dbReference>
<dbReference type="Gene3D" id="3.10.560.10">
    <property type="entry name" value="Outer membrane lipoprotein wza domain like"/>
    <property type="match status" value="2"/>
</dbReference>
<evidence type="ECO:0000313" key="4">
    <source>
        <dbReference type="EMBL" id="MBB4172743.1"/>
    </source>
</evidence>
<dbReference type="Pfam" id="PF02563">
    <property type="entry name" value="Poly_export"/>
    <property type="match status" value="1"/>
</dbReference>
<name>A0A7W6M616_9RHOB</name>
<dbReference type="RefSeq" id="WP_052836085.1">
    <property type="nucleotide sequence ID" value="NZ_JACIFU010000001.1"/>
</dbReference>
<feature type="chain" id="PRO_5031082967" evidence="2">
    <location>
        <begin position="20"/>
        <end position="371"/>
    </location>
</feature>
<reference evidence="4 5" key="1">
    <citation type="submission" date="2020-08" db="EMBL/GenBank/DDBJ databases">
        <title>Genomic Encyclopedia of Type Strains, Phase IV (KMG-IV): sequencing the most valuable type-strain genomes for metagenomic binning, comparative biology and taxonomic classification.</title>
        <authorList>
            <person name="Goeker M."/>
        </authorList>
    </citation>
    <scope>NUCLEOTIDE SEQUENCE [LARGE SCALE GENOMIC DNA]</scope>
    <source>
        <strain evidence="4 5">DSM 101015</strain>
    </source>
</reference>
<dbReference type="AlphaFoldDB" id="A0A7W6M616"/>
<evidence type="ECO:0000259" key="3">
    <source>
        <dbReference type="Pfam" id="PF02563"/>
    </source>
</evidence>
<evidence type="ECO:0000256" key="1">
    <source>
        <dbReference type="ARBA" id="ARBA00022729"/>
    </source>
</evidence>
<feature type="domain" description="Polysaccharide export protein N-terminal" evidence="3">
    <location>
        <begin position="81"/>
        <end position="159"/>
    </location>
</feature>
<dbReference type="Gene3D" id="3.30.1950.10">
    <property type="entry name" value="wza like domain"/>
    <property type="match status" value="1"/>
</dbReference>
<dbReference type="PROSITE" id="PS51257">
    <property type="entry name" value="PROKAR_LIPOPROTEIN"/>
    <property type="match status" value="1"/>
</dbReference>
<evidence type="ECO:0000256" key="2">
    <source>
        <dbReference type="SAM" id="SignalP"/>
    </source>
</evidence>
<feature type="signal peptide" evidence="2">
    <location>
        <begin position="1"/>
        <end position="19"/>
    </location>
</feature>
<keyword evidence="1 2" id="KW-0732">Signal</keyword>
<evidence type="ECO:0000313" key="5">
    <source>
        <dbReference type="Proteomes" id="UP000565745"/>
    </source>
</evidence>
<dbReference type="InterPro" id="IPR003715">
    <property type="entry name" value="Poly_export_N"/>
</dbReference>
<dbReference type="PANTHER" id="PTHR33619">
    <property type="entry name" value="POLYSACCHARIDE EXPORT PROTEIN GFCE-RELATED"/>
    <property type="match status" value="1"/>
</dbReference>
<accession>A0A7W6M616</accession>
<keyword evidence="5" id="KW-1185">Reference proteome</keyword>
<dbReference type="EMBL" id="JACIFU010000001">
    <property type="protein sequence ID" value="MBB4172743.1"/>
    <property type="molecule type" value="Genomic_DNA"/>
</dbReference>
<comment type="caution">
    <text evidence="4">The sequence shown here is derived from an EMBL/GenBank/DDBJ whole genome shotgun (WGS) entry which is preliminary data.</text>
</comment>
<protein>
    <submittedName>
        <fullName evidence="4">Polysaccharide export outer membrane protein</fullName>
    </submittedName>
</protein>
<dbReference type="InterPro" id="IPR049712">
    <property type="entry name" value="Poly_export"/>
</dbReference>
<dbReference type="GO" id="GO:0015159">
    <property type="term" value="F:polysaccharide transmembrane transporter activity"/>
    <property type="evidence" value="ECO:0007669"/>
    <property type="project" value="InterPro"/>
</dbReference>